<evidence type="ECO:0000256" key="4">
    <source>
        <dbReference type="ARBA" id="ARBA00022692"/>
    </source>
</evidence>
<feature type="transmembrane region" description="Helical" evidence="7">
    <location>
        <begin position="221"/>
        <end position="247"/>
    </location>
</feature>
<name>A0A7X1F4C5_9SPHN</name>
<evidence type="ECO:0000256" key="3">
    <source>
        <dbReference type="ARBA" id="ARBA00022475"/>
    </source>
</evidence>
<feature type="transmembrane region" description="Helical" evidence="7">
    <location>
        <begin position="51"/>
        <end position="68"/>
    </location>
</feature>
<feature type="transmembrane region" description="Helical" evidence="7">
    <location>
        <begin position="186"/>
        <end position="209"/>
    </location>
</feature>
<keyword evidence="2" id="KW-0813">Transport</keyword>
<feature type="transmembrane region" description="Helical" evidence="7">
    <location>
        <begin position="332"/>
        <end position="359"/>
    </location>
</feature>
<dbReference type="PANTHER" id="PTHR42865:SF7">
    <property type="entry name" value="PROTON_GLUTAMATE-ASPARTATE SYMPORTER"/>
    <property type="match status" value="1"/>
</dbReference>
<dbReference type="PANTHER" id="PTHR42865">
    <property type="entry name" value="PROTON/GLUTAMATE-ASPARTATE SYMPORTER"/>
    <property type="match status" value="1"/>
</dbReference>
<keyword evidence="3" id="KW-1003">Cell membrane</keyword>
<gene>
    <name evidence="8" type="ORF">H7F49_00395</name>
</gene>
<dbReference type="InterPro" id="IPR001991">
    <property type="entry name" value="Na-dicarboxylate_symporter"/>
</dbReference>
<evidence type="ECO:0000256" key="1">
    <source>
        <dbReference type="ARBA" id="ARBA00004651"/>
    </source>
</evidence>
<proteinExistence type="predicted"/>
<dbReference type="GO" id="GO:0005886">
    <property type="term" value="C:plasma membrane"/>
    <property type="evidence" value="ECO:0007669"/>
    <property type="project" value="UniProtKB-SubCell"/>
</dbReference>
<protein>
    <submittedName>
        <fullName evidence="8">Cation:dicarboxylase symporter family transporter</fullName>
    </submittedName>
</protein>
<dbReference type="SUPFAM" id="SSF118215">
    <property type="entry name" value="Proton glutamate symport protein"/>
    <property type="match status" value="1"/>
</dbReference>
<dbReference type="Pfam" id="PF00375">
    <property type="entry name" value="SDF"/>
    <property type="match status" value="1"/>
</dbReference>
<keyword evidence="6 7" id="KW-0472">Membrane</keyword>
<comment type="subcellular location">
    <subcellularLocation>
        <location evidence="1">Cell membrane</location>
        <topology evidence="1">Multi-pass membrane protein</topology>
    </subcellularLocation>
</comment>
<evidence type="ECO:0000313" key="9">
    <source>
        <dbReference type="Proteomes" id="UP000520156"/>
    </source>
</evidence>
<feature type="transmembrane region" description="Helical" evidence="7">
    <location>
        <begin position="365"/>
        <end position="382"/>
    </location>
</feature>
<dbReference type="Proteomes" id="UP000520156">
    <property type="component" value="Unassembled WGS sequence"/>
</dbReference>
<dbReference type="AlphaFoldDB" id="A0A7X1F4C5"/>
<dbReference type="RefSeq" id="WP_185681583.1">
    <property type="nucleotide sequence ID" value="NZ_JACLAU010000001.1"/>
</dbReference>
<feature type="transmembrane region" description="Helical" evidence="7">
    <location>
        <begin position="80"/>
        <end position="105"/>
    </location>
</feature>
<dbReference type="PRINTS" id="PR00173">
    <property type="entry name" value="EDTRNSPORT"/>
</dbReference>
<feature type="transmembrane region" description="Helical" evidence="7">
    <location>
        <begin position="293"/>
        <end position="320"/>
    </location>
</feature>
<dbReference type="InterPro" id="IPR036458">
    <property type="entry name" value="Na:dicarbo_symporter_sf"/>
</dbReference>
<reference evidence="8 9" key="1">
    <citation type="submission" date="2020-08" db="EMBL/GenBank/DDBJ databases">
        <title>The genome sequence of Novosphingobium flavum 4Y4.</title>
        <authorList>
            <person name="Liu Y."/>
        </authorList>
    </citation>
    <scope>NUCLEOTIDE SEQUENCE [LARGE SCALE GENOMIC DNA]</scope>
    <source>
        <strain evidence="8 9">4Y4</strain>
    </source>
</reference>
<evidence type="ECO:0000256" key="5">
    <source>
        <dbReference type="ARBA" id="ARBA00022989"/>
    </source>
</evidence>
<dbReference type="GO" id="GO:0015293">
    <property type="term" value="F:symporter activity"/>
    <property type="evidence" value="ECO:0007669"/>
    <property type="project" value="UniProtKB-KW"/>
</dbReference>
<dbReference type="EMBL" id="JACLAU010000001">
    <property type="protein sequence ID" value="MBC2650157.1"/>
    <property type="molecule type" value="Genomic_DNA"/>
</dbReference>
<keyword evidence="4 7" id="KW-0812">Transmembrane</keyword>
<evidence type="ECO:0000256" key="7">
    <source>
        <dbReference type="SAM" id="Phobius"/>
    </source>
</evidence>
<feature type="transmembrane region" description="Helical" evidence="7">
    <location>
        <begin position="148"/>
        <end position="165"/>
    </location>
</feature>
<dbReference type="Gene3D" id="1.10.3860.10">
    <property type="entry name" value="Sodium:dicarboxylate symporter"/>
    <property type="match status" value="1"/>
</dbReference>
<keyword evidence="5 7" id="KW-1133">Transmembrane helix</keyword>
<keyword evidence="9" id="KW-1185">Reference proteome</keyword>
<organism evidence="8 9">
    <name type="scientific">Novosphingobium aerophilum</name>
    <dbReference type="NCBI Taxonomy" id="2839843"/>
    <lineage>
        <taxon>Bacteria</taxon>
        <taxon>Pseudomonadati</taxon>
        <taxon>Pseudomonadota</taxon>
        <taxon>Alphaproteobacteria</taxon>
        <taxon>Sphingomonadales</taxon>
        <taxon>Sphingomonadaceae</taxon>
        <taxon>Novosphingobium</taxon>
    </lineage>
</organism>
<accession>A0A7X1F4C5</accession>
<comment type="caution">
    <text evidence="8">The sequence shown here is derived from an EMBL/GenBank/DDBJ whole genome shotgun (WGS) entry which is preliminary data.</text>
</comment>
<evidence type="ECO:0000313" key="8">
    <source>
        <dbReference type="EMBL" id="MBC2650157.1"/>
    </source>
</evidence>
<sequence length="425" mass="43166">MSRTQWILAALVAGVLAGMGVRWLDQPVLTGIATAAMPIGQMWVRALQMTLIPLIFAMMTHGVAQAVMGGRGGRLISTTLGVFFGIMVVTVILCTILTETVLRIWPLPAHALDSLLGSAAPQPLPGFAEQLVAIVPDNPVAAAAQGQIFPLVIFALGFGLALARLPRAADGGEPVVLRGLAEVAQAMMVLVDWVLVAAPPGIFLLSLGLGMASGVGVAQVLGVFVALCFATTLLMAALCYVVVALAGGMPLREFAAAIAPAQAMGAGSCSSMATTPVMIEVALERLRLPEDVVGLVIPMAVSIFRLGTTAHAVAAVLVAAHAVGIEPGPVQLVLAGLAVILGSVSGAGLPGAAVIYAIYGPGLQVLGAPMAMIPLYLAVIALPDPVITGTTVTGDLTAAVLINRLLGRRTGAVSRSDGRASSDPT</sequence>
<evidence type="ECO:0000256" key="6">
    <source>
        <dbReference type="ARBA" id="ARBA00023136"/>
    </source>
</evidence>
<evidence type="ECO:0000256" key="2">
    <source>
        <dbReference type="ARBA" id="ARBA00022448"/>
    </source>
</evidence>